<keyword evidence="4" id="KW-1003">Cell membrane</keyword>
<dbReference type="GO" id="GO:0015293">
    <property type="term" value="F:symporter activity"/>
    <property type="evidence" value="ECO:0007669"/>
    <property type="project" value="UniProtKB-KW"/>
</dbReference>
<keyword evidence="6" id="KW-0769">Symport</keyword>
<gene>
    <name evidence="12" type="primary">proP_6</name>
    <name evidence="12" type="ORF">LMG31506_04221</name>
</gene>
<feature type="transmembrane region" description="Helical" evidence="10">
    <location>
        <begin position="388"/>
        <end position="409"/>
    </location>
</feature>
<dbReference type="RefSeq" id="WP_211949130.1">
    <property type="nucleotide sequence ID" value="NZ_CAJPUY010000016.1"/>
</dbReference>
<feature type="transmembrane region" description="Helical" evidence="10">
    <location>
        <begin position="129"/>
        <end position="148"/>
    </location>
</feature>
<dbReference type="SUPFAM" id="SSF103473">
    <property type="entry name" value="MFS general substrate transporter"/>
    <property type="match status" value="1"/>
</dbReference>
<evidence type="ECO:0000256" key="6">
    <source>
        <dbReference type="ARBA" id="ARBA00022847"/>
    </source>
</evidence>
<feature type="region of interest" description="Disordered" evidence="9">
    <location>
        <begin position="1"/>
        <end position="23"/>
    </location>
</feature>
<dbReference type="PANTHER" id="PTHR43528:SF3">
    <property type="entry name" value="CITRATE-PROTON SYMPORTER"/>
    <property type="match status" value="1"/>
</dbReference>
<keyword evidence="3" id="KW-0813">Transport</keyword>
<comment type="subcellular location">
    <subcellularLocation>
        <location evidence="1">Cell membrane</location>
        <topology evidence="1">Multi-pass membrane protein</topology>
    </subcellularLocation>
</comment>
<keyword evidence="13" id="KW-1185">Reference proteome</keyword>
<evidence type="ECO:0000256" key="10">
    <source>
        <dbReference type="SAM" id="Phobius"/>
    </source>
</evidence>
<keyword evidence="8 10" id="KW-0472">Membrane</keyword>
<evidence type="ECO:0000256" key="5">
    <source>
        <dbReference type="ARBA" id="ARBA00022692"/>
    </source>
</evidence>
<dbReference type="GO" id="GO:0005886">
    <property type="term" value="C:plasma membrane"/>
    <property type="evidence" value="ECO:0007669"/>
    <property type="project" value="UniProtKB-SubCell"/>
</dbReference>
<feature type="transmembrane region" description="Helical" evidence="10">
    <location>
        <begin position="344"/>
        <end position="367"/>
    </location>
</feature>
<dbReference type="InterPro" id="IPR051084">
    <property type="entry name" value="H+-coupled_symporters"/>
</dbReference>
<evidence type="ECO:0000256" key="7">
    <source>
        <dbReference type="ARBA" id="ARBA00022989"/>
    </source>
</evidence>
<dbReference type="AlphaFoldDB" id="A0A916IY64"/>
<organism evidence="12 13">
    <name type="scientific">Cupriavidus yeoncheonensis</name>
    <dbReference type="NCBI Taxonomy" id="1462994"/>
    <lineage>
        <taxon>Bacteria</taxon>
        <taxon>Pseudomonadati</taxon>
        <taxon>Pseudomonadota</taxon>
        <taxon>Betaproteobacteria</taxon>
        <taxon>Burkholderiales</taxon>
        <taxon>Burkholderiaceae</taxon>
        <taxon>Cupriavidus</taxon>
    </lineage>
</organism>
<protein>
    <submittedName>
        <fullName evidence="12">Proline/betaine transporter</fullName>
    </submittedName>
</protein>
<feature type="transmembrane region" description="Helical" evidence="10">
    <location>
        <begin position="415"/>
        <end position="432"/>
    </location>
</feature>
<evidence type="ECO:0000313" key="13">
    <source>
        <dbReference type="Proteomes" id="UP000672934"/>
    </source>
</evidence>
<dbReference type="InterPro" id="IPR036259">
    <property type="entry name" value="MFS_trans_sf"/>
</dbReference>
<feature type="transmembrane region" description="Helical" evidence="10">
    <location>
        <begin position="205"/>
        <end position="224"/>
    </location>
</feature>
<feature type="transmembrane region" description="Helical" evidence="10">
    <location>
        <begin position="69"/>
        <end position="93"/>
    </location>
</feature>
<dbReference type="InterPro" id="IPR011701">
    <property type="entry name" value="MFS"/>
</dbReference>
<dbReference type="InterPro" id="IPR020846">
    <property type="entry name" value="MFS_dom"/>
</dbReference>
<accession>A0A916IY64</accession>
<comment type="similarity">
    <text evidence="2">Belongs to the major facilitator superfamily. Metabolite:H+ Symporter (MHS) family (TC 2.A.1.6) family.</text>
</comment>
<keyword evidence="5 10" id="KW-0812">Transmembrane</keyword>
<feature type="transmembrane region" description="Helical" evidence="10">
    <location>
        <begin position="251"/>
        <end position="274"/>
    </location>
</feature>
<evidence type="ECO:0000313" key="12">
    <source>
        <dbReference type="EMBL" id="CAG2150552.1"/>
    </source>
</evidence>
<evidence type="ECO:0000256" key="3">
    <source>
        <dbReference type="ARBA" id="ARBA00022448"/>
    </source>
</evidence>
<dbReference type="InterPro" id="IPR005829">
    <property type="entry name" value="Sugar_transporter_CS"/>
</dbReference>
<feature type="transmembrane region" description="Helical" evidence="10">
    <location>
        <begin position="105"/>
        <end position="123"/>
    </location>
</feature>
<dbReference type="Gene3D" id="1.20.1250.20">
    <property type="entry name" value="MFS general substrate transporter like domains"/>
    <property type="match status" value="2"/>
</dbReference>
<name>A0A916IY64_9BURK</name>
<dbReference type="PROSITE" id="PS00217">
    <property type="entry name" value="SUGAR_TRANSPORT_2"/>
    <property type="match status" value="1"/>
</dbReference>
<feature type="transmembrane region" description="Helical" evidence="10">
    <location>
        <begin position="286"/>
        <end position="307"/>
    </location>
</feature>
<evidence type="ECO:0000256" key="9">
    <source>
        <dbReference type="SAM" id="MobiDB-lite"/>
    </source>
</evidence>
<dbReference type="FunFam" id="1.20.1250.20:FF:000001">
    <property type="entry name" value="Dicarboxylate MFS transporter"/>
    <property type="match status" value="1"/>
</dbReference>
<keyword evidence="7 10" id="KW-1133">Transmembrane helix</keyword>
<comment type="caution">
    <text evidence="12">The sequence shown here is derived from an EMBL/GenBank/DDBJ whole genome shotgun (WGS) entry which is preliminary data.</text>
</comment>
<evidence type="ECO:0000256" key="2">
    <source>
        <dbReference type="ARBA" id="ARBA00008240"/>
    </source>
</evidence>
<feature type="transmembrane region" description="Helical" evidence="10">
    <location>
        <begin position="319"/>
        <end position="338"/>
    </location>
</feature>
<dbReference type="Pfam" id="PF07690">
    <property type="entry name" value="MFS_1"/>
    <property type="match status" value="1"/>
</dbReference>
<sequence length="439" mass="46067">MIDSQHASLPLPPQPGAAAGAAPAAERSHARRAVVAAAIGNGLEMYDFTVYSFFAATIGRLFFPSSSPLASLMLSFATFGAGFVMRPLGAVLIGHFADRRGRKAALTLTIGLMTAGTALIAFAPTRASIGLAATVLVVLGRLLQGLSAGGEIGAASALLMESASKQKRCFLVSWQGATQGGAALAGALTGAAITATLSPEAMMSWGWRIPFMIGLLIAPVGLYIRRNLKETHTGGAEHADLKSVFRQYWRVLLLGMLLMTGSTSGMYITVFYMPTYLIQSLHMPPVTAFLAACMAGLAMLVMSPLFGRLADRLPSRKPMIVAAVLASLAWCYPNFLLLTTHATLVSVVLQIGVSVTIMSISGGAGAAMMMEAFPREHRATGMSVMYSLGVTVFGGFAPLIVTWLIAATGSPMAPAWYLMTASTISLIALSMFPSHPGRD</sequence>
<dbReference type="Proteomes" id="UP000672934">
    <property type="component" value="Unassembled WGS sequence"/>
</dbReference>
<reference evidence="12" key="1">
    <citation type="submission" date="2021-03" db="EMBL/GenBank/DDBJ databases">
        <authorList>
            <person name="Peeters C."/>
        </authorList>
    </citation>
    <scope>NUCLEOTIDE SEQUENCE</scope>
    <source>
        <strain evidence="12">LMG 31506</strain>
    </source>
</reference>
<evidence type="ECO:0000256" key="8">
    <source>
        <dbReference type="ARBA" id="ARBA00023136"/>
    </source>
</evidence>
<evidence type="ECO:0000256" key="4">
    <source>
        <dbReference type="ARBA" id="ARBA00022475"/>
    </source>
</evidence>
<evidence type="ECO:0000256" key="1">
    <source>
        <dbReference type="ARBA" id="ARBA00004651"/>
    </source>
</evidence>
<feature type="transmembrane region" description="Helical" evidence="10">
    <location>
        <begin position="169"/>
        <end position="193"/>
    </location>
</feature>
<dbReference type="PANTHER" id="PTHR43528">
    <property type="entry name" value="ALPHA-KETOGLUTARATE PERMEASE"/>
    <property type="match status" value="1"/>
</dbReference>
<evidence type="ECO:0000259" key="11">
    <source>
        <dbReference type="PROSITE" id="PS50850"/>
    </source>
</evidence>
<dbReference type="PROSITE" id="PS50850">
    <property type="entry name" value="MFS"/>
    <property type="match status" value="1"/>
</dbReference>
<dbReference type="EMBL" id="CAJPUY010000016">
    <property type="protein sequence ID" value="CAG2150552.1"/>
    <property type="molecule type" value="Genomic_DNA"/>
</dbReference>
<proteinExistence type="inferred from homology"/>
<feature type="domain" description="Major facilitator superfamily (MFS) profile" evidence="11">
    <location>
        <begin position="33"/>
        <end position="438"/>
    </location>
</feature>